<evidence type="ECO:0000256" key="6">
    <source>
        <dbReference type="ARBA" id="ARBA00022927"/>
    </source>
</evidence>
<dbReference type="CDD" id="cd14836">
    <property type="entry name" value="AP2_Mu_N"/>
    <property type="match status" value="1"/>
</dbReference>
<dbReference type="InterPro" id="IPR050431">
    <property type="entry name" value="Adaptor_comp_med_subunit"/>
</dbReference>
<evidence type="ECO:0000256" key="8">
    <source>
        <dbReference type="ARBA" id="ARBA00023176"/>
    </source>
</evidence>
<evidence type="ECO:0000256" key="3">
    <source>
        <dbReference type="ARBA" id="ARBA00022448"/>
    </source>
</evidence>
<keyword evidence="8" id="KW-0168">Coated pit</keyword>
<keyword evidence="3 9" id="KW-0813">Transport</keyword>
<dbReference type="GO" id="GO:0005886">
    <property type="term" value="C:plasma membrane"/>
    <property type="evidence" value="ECO:0007669"/>
    <property type="project" value="UniProtKB-SubCell"/>
</dbReference>
<keyword evidence="12" id="KW-1185">Reference proteome</keyword>
<dbReference type="GO" id="GO:0006886">
    <property type="term" value="P:intracellular protein transport"/>
    <property type="evidence" value="ECO:0007669"/>
    <property type="project" value="UniProtKB-UniRule"/>
</dbReference>
<evidence type="ECO:0000256" key="5">
    <source>
        <dbReference type="ARBA" id="ARBA00022583"/>
    </source>
</evidence>
<evidence type="ECO:0000313" key="12">
    <source>
        <dbReference type="Proteomes" id="UP000094236"/>
    </source>
</evidence>
<proteinExistence type="inferred from homology"/>
<sequence length="476" mass="53154">MITGFFIFSQKGDVLVSRVFREGIKRSISDVFRIQVISNVDVRSPVLTLGSTSFLHIRSGQLWIVAVTRSNVDASLVFESLYKFLNFLKNYLNIPLNKSIQEIDVKLNFTLIYELLDEAFDFGYPQSMDLSSAQNYIASQPIKAPQPTLKNSSVPDLTSDATKQATSDIPWRGRGIKYRKNEVYLDVYEDVNLLMSADGSILRSYVEGHIQMKTHLTGMPECKFGLNDSLMLDSNSNGGAFNEKLNSKSIPKAAAGAVSLENCKFHQCVDLQNYDSERVIKFIPPDGDFELMSYRAVENINLPFKISPTVTSLGKFKVEYQIVIRSLFPNKLFATDVSLRIPVPPGTMKTSIQTSSGKSKFLPEESSIQWKFNKFVGNAEHSFSAEIELSQALQNSANTNGNGSNIALRNSPIADAGSNLLTWSKPPISLSFGLNMFSCSGLVVRFLKVTDTANNKYKTIKWVKYLSKAGSYEIRY</sequence>
<keyword evidence="6 9" id="KW-0653">Protein transport</keyword>
<protein>
    <recommendedName>
        <fullName evidence="10">MHD domain-containing protein</fullName>
    </recommendedName>
</protein>
<accession>A0A1E4TUN8</accession>
<keyword evidence="7" id="KW-0472">Membrane</keyword>
<dbReference type="PIRSF" id="PIRSF005992">
    <property type="entry name" value="Clathrin_mu"/>
    <property type="match status" value="1"/>
</dbReference>
<evidence type="ECO:0000256" key="9">
    <source>
        <dbReference type="PIRNR" id="PIRNR005992"/>
    </source>
</evidence>
<dbReference type="InterPro" id="IPR018240">
    <property type="entry name" value="Clathrin_mu_CS"/>
</dbReference>
<evidence type="ECO:0000256" key="7">
    <source>
        <dbReference type="ARBA" id="ARBA00023136"/>
    </source>
</evidence>
<dbReference type="PROSITE" id="PS00991">
    <property type="entry name" value="CLAT_ADAPTOR_M_2"/>
    <property type="match status" value="1"/>
</dbReference>
<evidence type="ECO:0000259" key="10">
    <source>
        <dbReference type="PROSITE" id="PS51072"/>
    </source>
</evidence>
<dbReference type="Gene3D" id="3.30.450.60">
    <property type="match status" value="1"/>
</dbReference>
<evidence type="ECO:0000256" key="4">
    <source>
        <dbReference type="ARBA" id="ARBA00022475"/>
    </source>
</evidence>
<keyword evidence="5" id="KW-0254">Endocytosis</keyword>
<dbReference type="PROSITE" id="PS51072">
    <property type="entry name" value="MHD"/>
    <property type="match status" value="1"/>
</dbReference>
<dbReference type="OrthoDB" id="10259133at2759"/>
<name>A0A1E4TUN8_PACTA</name>
<dbReference type="PANTHER" id="PTHR10529">
    <property type="entry name" value="AP COMPLEX SUBUNIT MU"/>
    <property type="match status" value="1"/>
</dbReference>
<dbReference type="GO" id="GO:0030131">
    <property type="term" value="C:clathrin adaptor complex"/>
    <property type="evidence" value="ECO:0007669"/>
    <property type="project" value="UniProtKB-UniRule"/>
</dbReference>
<dbReference type="CDD" id="cd09251">
    <property type="entry name" value="AP-2_Mu2_Cterm"/>
    <property type="match status" value="1"/>
</dbReference>
<dbReference type="Pfam" id="PF00928">
    <property type="entry name" value="Adap_comp_sub"/>
    <property type="match status" value="1"/>
</dbReference>
<dbReference type="STRING" id="669874.A0A1E4TUN8"/>
<dbReference type="InterPro" id="IPR028565">
    <property type="entry name" value="MHD"/>
</dbReference>
<dbReference type="SUPFAM" id="SSF64356">
    <property type="entry name" value="SNARE-like"/>
    <property type="match status" value="1"/>
</dbReference>
<dbReference type="GO" id="GO:0006897">
    <property type="term" value="P:endocytosis"/>
    <property type="evidence" value="ECO:0007669"/>
    <property type="project" value="UniProtKB-KW"/>
</dbReference>
<keyword evidence="4" id="KW-1003">Cell membrane</keyword>
<dbReference type="GO" id="GO:0005905">
    <property type="term" value="C:clathrin-coated pit"/>
    <property type="evidence" value="ECO:0007669"/>
    <property type="project" value="UniProtKB-KW"/>
</dbReference>
<dbReference type="InterPro" id="IPR001392">
    <property type="entry name" value="Clathrin_mu"/>
</dbReference>
<reference evidence="12" key="1">
    <citation type="submission" date="2016-05" db="EMBL/GenBank/DDBJ databases">
        <title>Comparative genomics of biotechnologically important yeasts.</title>
        <authorList>
            <consortium name="DOE Joint Genome Institute"/>
            <person name="Riley R."/>
            <person name="Haridas S."/>
            <person name="Wolfe K.H."/>
            <person name="Lopes M.R."/>
            <person name="Hittinger C.T."/>
            <person name="Goker M."/>
            <person name="Salamov A."/>
            <person name="Wisecaver J."/>
            <person name="Long T.M."/>
            <person name="Aerts A.L."/>
            <person name="Barry K."/>
            <person name="Choi C."/>
            <person name="Clum A."/>
            <person name="Coughlan A.Y."/>
            <person name="Deshpande S."/>
            <person name="Douglass A.P."/>
            <person name="Hanson S.J."/>
            <person name="Klenk H.-P."/>
            <person name="Labutti K."/>
            <person name="Lapidus A."/>
            <person name="Lindquist E."/>
            <person name="Lipzen A."/>
            <person name="Meier-Kolthoff J.P."/>
            <person name="Ohm R.A."/>
            <person name="Otillar R.P."/>
            <person name="Pangilinan J."/>
            <person name="Peng Y."/>
            <person name="Rokas A."/>
            <person name="Rosa C.A."/>
            <person name="Scheuner C."/>
            <person name="Sibirny A.A."/>
            <person name="Slot J.C."/>
            <person name="Stielow J.B."/>
            <person name="Sun H."/>
            <person name="Kurtzman C.P."/>
            <person name="Blackwell M."/>
            <person name="Grigoriev I.V."/>
            <person name="Jeffries T.W."/>
        </authorList>
    </citation>
    <scope>NUCLEOTIDE SEQUENCE [LARGE SCALE GENOMIC DNA]</scope>
    <source>
        <strain evidence="12">NRRL Y-2460</strain>
    </source>
</reference>
<organism evidence="11 12">
    <name type="scientific">Pachysolen tannophilus NRRL Y-2460</name>
    <dbReference type="NCBI Taxonomy" id="669874"/>
    <lineage>
        <taxon>Eukaryota</taxon>
        <taxon>Fungi</taxon>
        <taxon>Dikarya</taxon>
        <taxon>Ascomycota</taxon>
        <taxon>Saccharomycotina</taxon>
        <taxon>Pichiomycetes</taxon>
        <taxon>Pachysolenaceae</taxon>
        <taxon>Pachysolen</taxon>
    </lineage>
</organism>
<comment type="similarity">
    <text evidence="9">Belongs to the adaptor complexes medium subunit family.</text>
</comment>
<dbReference type="FunFam" id="3.30.450.60:FF:000002">
    <property type="entry name" value="AP-2 complex subunit mu, putative"/>
    <property type="match status" value="1"/>
</dbReference>
<dbReference type="EMBL" id="KV454014">
    <property type="protein sequence ID" value="ODV95454.1"/>
    <property type="molecule type" value="Genomic_DNA"/>
</dbReference>
<dbReference type="InterPro" id="IPR043532">
    <property type="entry name" value="AP2_Mu_N"/>
</dbReference>
<evidence type="ECO:0000313" key="11">
    <source>
        <dbReference type="EMBL" id="ODV95454.1"/>
    </source>
</evidence>
<comment type="subcellular location">
    <subcellularLocation>
        <location evidence="1">Cell membrane</location>
    </subcellularLocation>
    <subcellularLocation>
        <location evidence="2">Membrane</location>
        <location evidence="2">Coated pit</location>
        <topology evidence="2">Peripheral membrane protein</topology>
        <orientation evidence="2">Cytoplasmic side</orientation>
    </subcellularLocation>
</comment>
<dbReference type="AlphaFoldDB" id="A0A1E4TUN8"/>
<feature type="domain" description="MHD" evidence="10">
    <location>
        <begin position="180"/>
        <end position="475"/>
    </location>
</feature>
<dbReference type="InterPro" id="IPR036168">
    <property type="entry name" value="AP2_Mu_C_sf"/>
</dbReference>
<dbReference type="SUPFAM" id="SSF49447">
    <property type="entry name" value="Second domain of Mu2 adaptin subunit (ap50) of ap2 adaptor"/>
    <property type="match status" value="1"/>
</dbReference>
<evidence type="ECO:0000256" key="2">
    <source>
        <dbReference type="ARBA" id="ARBA00004277"/>
    </source>
</evidence>
<evidence type="ECO:0000256" key="1">
    <source>
        <dbReference type="ARBA" id="ARBA00004236"/>
    </source>
</evidence>
<dbReference type="Gene3D" id="2.60.40.1170">
    <property type="entry name" value="Mu homology domain, subdomain B"/>
    <property type="match status" value="2"/>
</dbReference>
<dbReference type="InterPro" id="IPR011012">
    <property type="entry name" value="Longin-like_dom_sf"/>
</dbReference>
<dbReference type="Proteomes" id="UP000094236">
    <property type="component" value="Unassembled WGS sequence"/>
</dbReference>
<gene>
    <name evidence="11" type="ORF">PACTADRAFT_58266</name>
</gene>
<dbReference type="InterPro" id="IPR043512">
    <property type="entry name" value="Mu2_C"/>
</dbReference>
<dbReference type="PRINTS" id="PR00314">
    <property type="entry name" value="CLATHRINADPT"/>
</dbReference>